<dbReference type="AlphaFoldDB" id="A0A0E3BTD3"/>
<gene>
    <name evidence="1" type="ORF">P608_15150</name>
</gene>
<dbReference type="Proteomes" id="UP000029549">
    <property type="component" value="Unassembled WGS sequence"/>
</dbReference>
<accession>A0A0E3BTD3</accession>
<evidence type="ECO:0000313" key="2">
    <source>
        <dbReference type="Proteomes" id="UP000029549"/>
    </source>
</evidence>
<proteinExistence type="predicted"/>
<organism evidence="1 2">
    <name type="scientific">Comamonas thiooxydans</name>
    <dbReference type="NCBI Taxonomy" id="363952"/>
    <lineage>
        <taxon>Bacteria</taxon>
        <taxon>Pseudomonadati</taxon>
        <taxon>Pseudomonadota</taxon>
        <taxon>Betaproteobacteria</taxon>
        <taxon>Burkholderiales</taxon>
        <taxon>Comamonadaceae</taxon>
        <taxon>Comamonas</taxon>
    </lineage>
</organism>
<reference evidence="1 2" key="1">
    <citation type="submission" date="2013-09" db="EMBL/GenBank/DDBJ databases">
        <title>High correlation between genotypes and phenotypes of environmental bacteria Comamonas testosteroni strains.</title>
        <authorList>
            <person name="Liu L."/>
            <person name="Zhu W."/>
            <person name="Xia X."/>
            <person name="Xu B."/>
            <person name="Luo M."/>
            <person name="Wang G."/>
        </authorList>
    </citation>
    <scope>NUCLEOTIDE SEQUENCE [LARGE SCALE GENOMIC DNA]</scope>
    <source>
        <strain evidence="1 2">DF2</strain>
    </source>
</reference>
<protein>
    <submittedName>
        <fullName evidence="1">Uncharacterized protein</fullName>
    </submittedName>
</protein>
<name>A0A0E3BTD3_9BURK</name>
<evidence type="ECO:0000313" key="1">
    <source>
        <dbReference type="EMBL" id="KGH10440.1"/>
    </source>
</evidence>
<dbReference type="RefSeq" id="WP_034392988.1">
    <property type="nucleotide sequence ID" value="NZ_AWTM01000083.1"/>
</dbReference>
<dbReference type="EMBL" id="AWTP01000115">
    <property type="protein sequence ID" value="KGH10440.1"/>
    <property type="molecule type" value="Genomic_DNA"/>
</dbReference>
<keyword evidence="2" id="KW-1185">Reference proteome</keyword>
<comment type="caution">
    <text evidence="1">The sequence shown here is derived from an EMBL/GenBank/DDBJ whole genome shotgun (WGS) entry which is preliminary data.</text>
</comment>
<sequence>MKTLRAVRSIFRLLKKLSIAELSQTSPARLTARIRASYEYMNYLSVVQDFIRIPCGAGLRGNQHHEQTLSDQSYALLQEVMVSDS</sequence>